<dbReference type="Proteomes" id="UP001232992">
    <property type="component" value="Unassembled WGS sequence"/>
</dbReference>
<dbReference type="PANTHER" id="PTHR32552:SF81">
    <property type="entry name" value="TONB-DEPENDENT OUTER MEMBRANE RECEPTOR"/>
    <property type="match status" value="1"/>
</dbReference>
<evidence type="ECO:0000313" key="17">
    <source>
        <dbReference type="EMBL" id="MDJ1184247.1"/>
    </source>
</evidence>
<keyword evidence="5 11" id="KW-0812">Transmembrane</keyword>
<organism evidence="17 18">
    <name type="scientific">Roseofilum casamattae BLCC-M143</name>
    <dbReference type="NCBI Taxonomy" id="3022442"/>
    <lineage>
        <taxon>Bacteria</taxon>
        <taxon>Bacillati</taxon>
        <taxon>Cyanobacteriota</taxon>
        <taxon>Cyanophyceae</taxon>
        <taxon>Desertifilales</taxon>
        <taxon>Desertifilaceae</taxon>
        <taxon>Roseofilum</taxon>
        <taxon>Roseofilum casamattae</taxon>
    </lineage>
</organism>
<keyword evidence="9 11" id="KW-0472">Membrane</keyword>
<feature type="domain" description="AMIN" evidence="16">
    <location>
        <begin position="33"/>
        <end position="109"/>
    </location>
</feature>
<evidence type="ECO:0000256" key="12">
    <source>
        <dbReference type="RuleBase" id="RU003357"/>
    </source>
</evidence>
<keyword evidence="3 11" id="KW-1134">Transmembrane beta strand</keyword>
<comment type="subcellular location">
    <subcellularLocation>
        <location evidence="1 11">Cell outer membrane</location>
        <topology evidence="1 11">Multi-pass membrane protein</topology>
    </subcellularLocation>
</comment>
<dbReference type="InterPro" id="IPR036942">
    <property type="entry name" value="Beta-barrel_TonB_sf"/>
</dbReference>
<feature type="domain" description="TonB-dependent receptor plug" evidence="15">
    <location>
        <begin position="150"/>
        <end position="258"/>
    </location>
</feature>
<evidence type="ECO:0000256" key="5">
    <source>
        <dbReference type="ARBA" id="ARBA00022692"/>
    </source>
</evidence>
<reference evidence="17 18" key="1">
    <citation type="submission" date="2023-01" db="EMBL/GenBank/DDBJ databases">
        <title>Novel diversity within Roseofilum (Cyanobacteria; Desertifilaceae) from marine benthic mats with descriptions of four novel species.</title>
        <authorList>
            <person name="Wang Y."/>
            <person name="Berthold D.E."/>
            <person name="Hu J."/>
            <person name="Lefler F.W."/>
            <person name="Laughinghouse H.D. IV."/>
        </authorList>
    </citation>
    <scope>NUCLEOTIDE SEQUENCE [LARGE SCALE GENOMIC DNA]</scope>
    <source>
        <strain evidence="17 18">BLCC-M143</strain>
    </source>
</reference>
<comment type="similarity">
    <text evidence="11 12">Belongs to the TonB-dependent receptor family.</text>
</comment>
<evidence type="ECO:0000256" key="8">
    <source>
        <dbReference type="ARBA" id="ARBA00023077"/>
    </source>
</evidence>
<evidence type="ECO:0000256" key="11">
    <source>
        <dbReference type="PROSITE-ProRule" id="PRU01360"/>
    </source>
</evidence>
<keyword evidence="6" id="KW-0408">Iron</keyword>
<feature type="chain" id="PRO_5045801421" evidence="13">
    <location>
        <begin position="27"/>
        <end position="804"/>
    </location>
</feature>
<feature type="domain" description="TonB-dependent receptor-like beta-barrel" evidence="14">
    <location>
        <begin position="332"/>
        <end position="769"/>
    </location>
</feature>
<dbReference type="RefSeq" id="WP_283758901.1">
    <property type="nucleotide sequence ID" value="NZ_JAQOSQ010000013.1"/>
</dbReference>
<evidence type="ECO:0000259" key="16">
    <source>
        <dbReference type="Pfam" id="PF11741"/>
    </source>
</evidence>
<evidence type="ECO:0000256" key="7">
    <source>
        <dbReference type="ARBA" id="ARBA00023065"/>
    </source>
</evidence>
<dbReference type="CDD" id="cd01347">
    <property type="entry name" value="ligand_gated_channel"/>
    <property type="match status" value="1"/>
</dbReference>
<evidence type="ECO:0000256" key="13">
    <source>
        <dbReference type="SAM" id="SignalP"/>
    </source>
</evidence>
<evidence type="ECO:0000256" key="9">
    <source>
        <dbReference type="ARBA" id="ARBA00023136"/>
    </source>
</evidence>
<dbReference type="Gene3D" id="2.40.170.20">
    <property type="entry name" value="TonB-dependent receptor, beta-barrel domain"/>
    <property type="match status" value="1"/>
</dbReference>
<gene>
    <name evidence="17" type="ORF">PMH09_13760</name>
</gene>
<dbReference type="PROSITE" id="PS52016">
    <property type="entry name" value="TONB_DEPENDENT_REC_3"/>
    <property type="match status" value="1"/>
</dbReference>
<evidence type="ECO:0000256" key="6">
    <source>
        <dbReference type="ARBA" id="ARBA00023004"/>
    </source>
</evidence>
<evidence type="ECO:0000259" key="15">
    <source>
        <dbReference type="Pfam" id="PF07715"/>
    </source>
</evidence>
<evidence type="ECO:0000256" key="2">
    <source>
        <dbReference type="ARBA" id="ARBA00022448"/>
    </source>
</evidence>
<accession>A0ABT7BYG8</accession>
<keyword evidence="2 11" id="KW-0813">Transport</keyword>
<dbReference type="Pfam" id="PF07715">
    <property type="entry name" value="Plug"/>
    <property type="match status" value="1"/>
</dbReference>
<evidence type="ECO:0000256" key="1">
    <source>
        <dbReference type="ARBA" id="ARBA00004571"/>
    </source>
</evidence>
<dbReference type="PANTHER" id="PTHR32552">
    <property type="entry name" value="FERRICHROME IRON RECEPTOR-RELATED"/>
    <property type="match status" value="1"/>
</dbReference>
<dbReference type="InterPro" id="IPR021731">
    <property type="entry name" value="AMIN_dom"/>
</dbReference>
<name>A0ABT7BYG8_9CYAN</name>
<protein>
    <submittedName>
        <fullName evidence="17">TonB-dependent receptor</fullName>
    </submittedName>
</protein>
<keyword evidence="13" id="KW-0732">Signal</keyword>
<feature type="signal peptide" evidence="13">
    <location>
        <begin position="1"/>
        <end position="26"/>
    </location>
</feature>
<dbReference type="InterPro" id="IPR039426">
    <property type="entry name" value="TonB-dep_rcpt-like"/>
</dbReference>
<keyword evidence="4" id="KW-0410">Iron transport</keyword>
<dbReference type="InterPro" id="IPR000531">
    <property type="entry name" value="Beta-barrel_TonB"/>
</dbReference>
<keyword evidence="18" id="KW-1185">Reference proteome</keyword>
<dbReference type="Pfam" id="PF11741">
    <property type="entry name" value="AMIN"/>
    <property type="match status" value="1"/>
</dbReference>
<comment type="caution">
    <text evidence="17">The sequence shown here is derived from an EMBL/GenBank/DDBJ whole genome shotgun (WGS) entry which is preliminary data.</text>
</comment>
<dbReference type="Pfam" id="PF00593">
    <property type="entry name" value="TonB_dep_Rec_b-barrel"/>
    <property type="match status" value="1"/>
</dbReference>
<evidence type="ECO:0000313" key="18">
    <source>
        <dbReference type="Proteomes" id="UP001232992"/>
    </source>
</evidence>
<evidence type="ECO:0000256" key="3">
    <source>
        <dbReference type="ARBA" id="ARBA00022452"/>
    </source>
</evidence>
<keyword evidence="8 12" id="KW-0798">TonB box</keyword>
<evidence type="ECO:0000256" key="10">
    <source>
        <dbReference type="ARBA" id="ARBA00023237"/>
    </source>
</evidence>
<evidence type="ECO:0000256" key="4">
    <source>
        <dbReference type="ARBA" id="ARBA00022496"/>
    </source>
</evidence>
<dbReference type="SUPFAM" id="SSF56935">
    <property type="entry name" value="Porins"/>
    <property type="match status" value="1"/>
</dbReference>
<dbReference type="InterPro" id="IPR012910">
    <property type="entry name" value="Plug_dom"/>
</dbReference>
<keyword evidence="10 11" id="KW-0998">Cell outer membrane</keyword>
<proteinExistence type="inferred from homology"/>
<keyword evidence="17" id="KW-0675">Receptor</keyword>
<evidence type="ECO:0000259" key="14">
    <source>
        <dbReference type="Pfam" id="PF00593"/>
    </source>
</evidence>
<dbReference type="EMBL" id="JAQOSQ010000013">
    <property type="protein sequence ID" value="MDJ1184247.1"/>
    <property type="molecule type" value="Genomic_DNA"/>
</dbReference>
<sequence>MKNFHPLHSFWLAPAIVLVSASSAFAQIAEITNVRIESTPEGLEILLEGNGTETLELFQTVEGNRLIVEINNASLIGGAFERENPTEGVDLLEVTARDDNNIEVVVTGAIAAPEVSEVIQGNGLLNINLLVFREEGLILTVTAEKVEETIQDVPLSITAFSEQNIQDANIDSLDSVADNTPNFSFFGEGSLTGNFNIYTIRGLANSNFLSRDTVGFFVDDVPYDYGAFLDLDLVDVERIEVLRGPQNTLYGRNAQAGVVNIITKRPSNELEGKFIADYGNYNQRSVALSITTPIAEDRLFLRLSGQHRAQDGYIRNTVPDRDVGDISGSNLRGTLVWTPNDDWEISFGASYQEDNNETPILQLESDNTRFRVSQDFNNFSELQSNTQTLKIAYENPNFIGTAITTRRYSQQDLEFDSDLSEVDLLVAVADYDSTVYSQELRFQSPPSDNRFQWLIGGYYENRTFNVTADGLRFSSAAAEAFELPGAGFDRTQAEIEQITYAAFGQASYRPVDPLTFTLGLRYDAATIRMDQQRNLEVEGSDMVVPIVAFNDAETTSDALLPRFAIEYEVTDDATIYGSITRGYKPAGLNFRTESEDTLVINEELSWNYEIGVKTAWFDDRLIANLAVFHNVLNDFQVGLLDATGATRNIANAEVSITGLEFELKARPIVGLDLTAGFGYTNARYDSFFNRFTDESLDGNKLAYAPEFTLNLAAQYRSPEGLFARVELSTLGSYFTEETNTISQGTVTILDATLGYEVENYGIYLVADNIFDSRFFTSGAIVGAFGNVVTYNQPFTARVLFKASF</sequence>
<keyword evidence="7" id="KW-0406">Ion transport</keyword>